<keyword evidence="2" id="KW-0812">Transmembrane</keyword>
<dbReference type="InterPro" id="IPR007343">
    <property type="entry name" value="Uncharacterised_pept_Zn_put"/>
</dbReference>
<dbReference type="PANTHER" id="PTHR30168">
    <property type="entry name" value="PUTATIVE MEMBRANE PROTEIN YPFJ"/>
    <property type="match status" value="1"/>
</dbReference>
<feature type="signal peptide" evidence="5">
    <location>
        <begin position="1"/>
        <end position="24"/>
    </location>
</feature>
<name>A0ABW4TBJ6_9ACTN</name>
<evidence type="ECO:0000256" key="4">
    <source>
        <dbReference type="ARBA" id="ARBA00023136"/>
    </source>
</evidence>
<sequence length="262" mass="28471">MRSSFAMAALACAVMLPLSGTATAATASPIDDAKLIANPLYEAGPLPATSCTEKPIKRNDKALARAYINGVVACLDRTWGRHLKAAGLPFRKITVKHVAKIPKKYCGYDIGDSNSQSYYCPKTGTLVFQLGADWLDDAGDMWLFNMTAAMYGIHVQNLVGIEKAYLKLTYANKSEMYEQDRRVNLQSDCLGGAFVRSVWPMKGRSAEDWQVVLGYTQTGGDEPGEPRWLGKGSTRVAWTKNGYAEGDPAACNTWAAEPADVA</sequence>
<keyword evidence="7" id="KW-1185">Reference proteome</keyword>
<dbReference type="EMBL" id="JBHUFV010000082">
    <property type="protein sequence ID" value="MFD1939383.1"/>
    <property type="molecule type" value="Genomic_DNA"/>
</dbReference>
<keyword evidence="4" id="KW-0472">Membrane</keyword>
<comment type="subcellular location">
    <subcellularLocation>
        <location evidence="1">Membrane</location>
        <topology evidence="1">Single-pass membrane protein</topology>
    </subcellularLocation>
</comment>
<evidence type="ECO:0000256" key="2">
    <source>
        <dbReference type="ARBA" id="ARBA00022692"/>
    </source>
</evidence>
<feature type="chain" id="PRO_5047226991" evidence="5">
    <location>
        <begin position="25"/>
        <end position="262"/>
    </location>
</feature>
<proteinExistence type="predicted"/>
<dbReference type="PANTHER" id="PTHR30168:SF0">
    <property type="entry name" value="INNER MEMBRANE PROTEIN"/>
    <property type="match status" value="1"/>
</dbReference>
<gene>
    <name evidence="6" type="ORF">ACFSKW_48780</name>
</gene>
<comment type="caution">
    <text evidence="6">The sequence shown here is derived from an EMBL/GenBank/DDBJ whole genome shotgun (WGS) entry which is preliminary data.</text>
</comment>
<keyword evidence="5" id="KW-0732">Signal</keyword>
<reference evidence="7" key="1">
    <citation type="journal article" date="2019" name="Int. J. Syst. Evol. Microbiol.">
        <title>The Global Catalogue of Microorganisms (GCM) 10K type strain sequencing project: providing services to taxonomists for standard genome sequencing and annotation.</title>
        <authorList>
            <consortium name="The Broad Institute Genomics Platform"/>
            <consortium name="The Broad Institute Genome Sequencing Center for Infectious Disease"/>
            <person name="Wu L."/>
            <person name="Ma J."/>
        </authorList>
    </citation>
    <scope>NUCLEOTIDE SEQUENCE [LARGE SCALE GENOMIC DNA]</scope>
    <source>
        <strain evidence="7">ICMP 6774ER</strain>
    </source>
</reference>
<evidence type="ECO:0000256" key="5">
    <source>
        <dbReference type="SAM" id="SignalP"/>
    </source>
</evidence>
<accession>A0ABW4TBJ6</accession>
<evidence type="ECO:0000256" key="1">
    <source>
        <dbReference type="ARBA" id="ARBA00004167"/>
    </source>
</evidence>
<organism evidence="6 7">
    <name type="scientific">Nonomuraea mangrovi</name>
    <dbReference type="NCBI Taxonomy" id="2316207"/>
    <lineage>
        <taxon>Bacteria</taxon>
        <taxon>Bacillati</taxon>
        <taxon>Actinomycetota</taxon>
        <taxon>Actinomycetes</taxon>
        <taxon>Streptosporangiales</taxon>
        <taxon>Streptosporangiaceae</taxon>
        <taxon>Nonomuraea</taxon>
    </lineage>
</organism>
<evidence type="ECO:0000313" key="6">
    <source>
        <dbReference type="EMBL" id="MFD1939383.1"/>
    </source>
</evidence>
<keyword evidence="3" id="KW-1133">Transmembrane helix</keyword>
<protein>
    <submittedName>
        <fullName evidence="6">Neutral zinc metallopeptidase</fullName>
    </submittedName>
</protein>
<dbReference type="Pfam" id="PF04228">
    <property type="entry name" value="Zn_peptidase"/>
    <property type="match status" value="1"/>
</dbReference>
<evidence type="ECO:0000256" key="3">
    <source>
        <dbReference type="ARBA" id="ARBA00022989"/>
    </source>
</evidence>
<dbReference type="RefSeq" id="WP_379581612.1">
    <property type="nucleotide sequence ID" value="NZ_JBHUFV010000082.1"/>
</dbReference>
<evidence type="ECO:0000313" key="7">
    <source>
        <dbReference type="Proteomes" id="UP001597368"/>
    </source>
</evidence>
<dbReference type="Proteomes" id="UP001597368">
    <property type="component" value="Unassembled WGS sequence"/>
</dbReference>